<dbReference type="EMBL" id="BBMS01000084">
    <property type="protein sequence ID" value="GAL30117.1"/>
    <property type="molecule type" value="Genomic_DNA"/>
</dbReference>
<evidence type="ECO:0008006" key="4">
    <source>
        <dbReference type="Google" id="ProtNLM"/>
    </source>
</evidence>
<protein>
    <recommendedName>
        <fullName evidence="4">TRAP C4-dicarboxylate transport system permease DctM subunit domain-containing protein</fullName>
    </recommendedName>
</protein>
<evidence type="ECO:0000313" key="2">
    <source>
        <dbReference type="EMBL" id="GAL30117.1"/>
    </source>
</evidence>
<proteinExistence type="predicted"/>
<gene>
    <name evidence="2" type="ORF">JCM19239_2533</name>
</gene>
<evidence type="ECO:0000313" key="3">
    <source>
        <dbReference type="Proteomes" id="UP000029223"/>
    </source>
</evidence>
<name>A0ABQ0JMW4_9VIBR</name>
<sequence>MIGIVMFFVALFALLLGFPVAFTFGGIALIFGVWAEGMDMFALCLIAFNPLWRIRY</sequence>
<organism evidence="2 3">
    <name type="scientific">Vibrio variabilis</name>
    <dbReference type="NCBI Taxonomy" id="990271"/>
    <lineage>
        <taxon>Bacteria</taxon>
        <taxon>Pseudomonadati</taxon>
        <taxon>Pseudomonadota</taxon>
        <taxon>Gammaproteobacteria</taxon>
        <taxon>Vibrionales</taxon>
        <taxon>Vibrionaceae</taxon>
        <taxon>Vibrio</taxon>
    </lineage>
</organism>
<keyword evidence="1" id="KW-0812">Transmembrane</keyword>
<keyword evidence="3" id="KW-1185">Reference proteome</keyword>
<keyword evidence="1" id="KW-0472">Membrane</keyword>
<evidence type="ECO:0000256" key="1">
    <source>
        <dbReference type="SAM" id="Phobius"/>
    </source>
</evidence>
<reference evidence="3" key="1">
    <citation type="submission" date="2014-09" db="EMBL/GenBank/DDBJ databases">
        <title>Vibrio variabilis JCM 19239. (C206) whole genome shotgun sequence.</title>
        <authorList>
            <person name="Sawabe T."/>
            <person name="Meirelles P."/>
            <person name="Nakanishi M."/>
            <person name="Sayaka M."/>
            <person name="Hattori M."/>
            <person name="Ohkuma M."/>
        </authorList>
    </citation>
    <scope>NUCLEOTIDE SEQUENCE [LARGE SCALE GENOMIC DNA]</scope>
    <source>
        <strain evidence="3">JCM 19239</strain>
    </source>
</reference>
<keyword evidence="1" id="KW-1133">Transmembrane helix</keyword>
<dbReference type="Proteomes" id="UP000029223">
    <property type="component" value="Unassembled WGS sequence"/>
</dbReference>
<feature type="transmembrane region" description="Helical" evidence="1">
    <location>
        <begin position="33"/>
        <end position="52"/>
    </location>
</feature>
<accession>A0ABQ0JMW4</accession>
<comment type="caution">
    <text evidence="2">The sequence shown here is derived from an EMBL/GenBank/DDBJ whole genome shotgun (WGS) entry which is preliminary data.</text>
</comment>